<dbReference type="HOGENOM" id="CLU_119559_0_0_11"/>
<reference evidence="2 3" key="1">
    <citation type="submission" date="2013-09" db="EMBL/GenBank/DDBJ databases">
        <title>Complete genome sequence of Corynebacterium doosanense CAU 212(T) (=DSM 45436(T)), isolated from activated sludge.</title>
        <authorList>
            <person name="Schaffert L."/>
            <person name="Albersmeier A."/>
            <person name="Kalinowski J."/>
            <person name="Ruckert C."/>
        </authorList>
    </citation>
    <scope>NUCLEOTIDE SEQUENCE [LARGE SCALE GENOMIC DNA]</scope>
    <source>
        <strain evidence="2 3">CAU 212</strain>
    </source>
</reference>
<dbReference type="InterPro" id="IPR036388">
    <property type="entry name" value="WH-like_DNA-bd_sf"/>
</dbReference>
<accession>A0A097IFG5</accession>
<dbReference type="CDD" id="cd00090">
    <property type="entry name" value="HTH_ARSR"/>
    <property type="match status" value="1"/>
</dbReference>
<dbReference type="RefSeq" id="WP_018022153.1">
    <property type="nucleotide sequence ID" value="NZ_AQUX01000006.1"/>
</dbReference>
<dbReference type="InterPro" id="IPR036390">
    <property type="entry name" value="WH_DNA-bd_sf"/>
</dbReference>
<dbReference type="InterPro" id="IPR001845">
    <property type="entry name" value="HTH_ArsR_DNA-bd_dom"/>
</dbReference>
<evidence type="ECO:0000313" key="2">
    <source>
        <dbReference type="EMBL" id="AIT60877.1"/>
    </source>
</evidence>
<evidence type="ECO:0000313" key="3">
    <source>
        <dbReference type="Proteomes" id="UP000029914"/>
    </source>
</evidence>
<feature type="domain" description="HTH arsR-type" evidence="1">
    <location>
        <begin position="70"/>
        <end position="149"/>
    </location>
</feature>
<dbReference type="KEGG" id="cdo:CDOO_06120"/>
<dbReference type="InterPro" id="IPR011991">
    <property type="entry name" value="ArsR-like_HTH"/>
</dbReference>
<dbReference type="EMBL" id="CP006764">
    <property type="protein sequence ID" value="AIT60877.1"/>
    <property type="molecule type" value="Genomic_DNA"/>
</dbReference>
<dbReference type="SUPFAM" id="SSF46785">
    <property type="entry name" value="Winged helix' DNA-binding domain"/>
    <property type="match status" value="1"/>
</dbReference>
<protein>
    <submittedName>
        <fullName evidence="2">ArsR family transcriptional regulator</fullName>
    </submittedName>
</protein>
<dbReference type="Gene3D" id="1.10.10.10">
    <property type="entry name" value="Winged helix-like DNA-binding domain superfamily/Winged helix DNA-binding domain"/>
    <property type="match status" value="1"/>
</dbReference>
<keyword evidence="3" id="KW-1185">Reference proteome</keyword>
<evidence type="ECO:0000259" key="1">
    <source>
        <dbReference type="SMART" id="SM00418"/>
    </source>
</evidence>
<name>A0A097IFG5_9CORY</name>
<dbReference type="STRING" id="558173.CDOO_06120"/>
<dbReference type="GO" id="GO:0003700">
    <property type="term" value="F:DNA-binding transcription factor activity"/>
    <property type="evidence" value="ECO:0007669"/>
    <property type="project" value="InterPro"/>
</dbReference>
<dbReference type="eggNOG" id="COG0640">
    <property type="taxonomic scope" value="Bacteria"/>
</dbReference>
<proteinExistence type="predicted"/>
<dbReference type="AlphaFoldDB" id="A0A097IFG5"/>
<organism evidence="2 3">
    <name type="scientific">Corynebacterium doosanense CAU 212 = DSM 45436</name>
    <dbReference type="NCBI Taxonomy" id="558173"/>
    <lineage>
        <taxon>Bacteria</taxon>
        <taxon>Bacillati</taxon>
        <taxon>Actinomycetota</taxon>
        <taxon>Actinomycetes</taxon>
        <taxon>Mycobacteriales</taxon>
        <taxon>Corynebacteriaceae</taxon>
        <taxon>Corynebacterium</taxon>
    </lineage>
</organism>
<gene>
    <name evidence="2" type="ORF">CDOO_06120</name>
</gene>
<dbReference type="SMART" id="SM00418">
    <property type="entry name" value="HTH_ARSR"/>
    <property type="match status" value="1"/>
</dbReference>
<sequence>MTDQNERIDDLDRRVSVLETALGHAAPEKSDADGSVQFSGDVSGNGRSYRYVWERPMAFFETVDWSESFERLAALAHPARAGILRHLLFDQATAAHLVENEVVTSTGSAYHHLGALQSAGWVSKNPDGTFEIPAARVVPLLTILTAAEDH</sequence>
<dbReference type="Proteomes" id="UP000029914">
    <property type="component" value="Chromosome"/>
</dbReference>